<comment type="caution">
    <text evidence="7">The sequence shown here is derived from an EMBL/GenBank/DDBJ whole genome shotgun (WGS) entry which is preliminary data.</text>
</comment>
<dbReference type="SMART" id="SM00717">
    <property type="entry name" value="SANT"/>
    <property type="match status" value="2"/>
</dbReference>
<keyword evidence="4" id="KW-0804">Transcription</keyword>
<protein>
    <submittedName>
        <fullName evidence="7">Zinc finger protein with KRAB and SCAN domains, variant 2</fullName>
    </submittedName>
</protein>
<evidence type="ECO:0000259" key="6">
    <source>
        <dbReference type="PROSITE" id="PS50090"/>
    </source>
</evidence>
<dbReference type="InterPro" id="IPR001005">
    <property type="entry name" value="SANT/Myb"/>
</dbReference>
<accession>A0ABR2WQ97</accession>
<dbReference type="InterPro" id="IPR044822">
    <property type="entry name" value="Myb_DNA-bind_4"/>
</dbReference>
<keyword evidence="2" id="KW-0805">Transcription regulation</keyword>
<keyword evidence="5" id="KW-0539">Nucleus</keyword>
<dbReference type="PANTHER" id="PTHR21654:SF84">
    <property type="entry name" value="SI:DKEY-66I24.7"/>
    <property type="match status" value="1"/>
</dbReference>
<evidence type="ECO:0000256" key="1">
    <source>
        <dbReference type="ARBA" id="ARBA00004123"/>
    </source>
</evidence>
<dbReference type="Proteomes" id="UP001479436">
    <property type="component" value="Unassembled WGS sequence"/>
</dbReference>
<evidence type="ECO:0000256" key="2">
    <source>
        <dbReference type="ARBA" id="ARBA00023015"/>
    </source>
</evidence>
<evidence type="ECO:0000256" key="3">
    <source>
        <dbReference type="ARBA" id="ARBA00023125"/>
    </source>
</evidence>
<evidence type="ECO:0000256" key="5">
    <source>
        <dbReference type="ARBA" id="ARBA00023242"/>
    </source>
</evidence>
<feature type="domain" description="Myb-like" evidence="6">
    <location>
        <begin position="153"/>
        <end position="218"/>
    </location>
</feature>
<keyword evidence="3" id="KW-0238">DNA-binding</keyword>
<dbReference type="Gene3D" id="1.10.10.60">
    <property type="entry name" value="Homeodomain-like"/>
    <property type="match status" value="2"/>
</dbReference>
<gene>
    <name evidence="7" type="primary">ZKSCAN2</name>
    <name evidence="7" type="ORF">K7432_009413</name>
</gene>
<sequence length="409" mass="46863">MSAPVHLNELSKKRERSEHWDREETVALINLYQNHREEFRDPKSKPKQIWETIADQMLDGGYARNREHCRNRWKVLCRDYKKAQDNFGLKKFKYYQEMANALQYNSPDLAVNMGLVIDGQGVDTVLGTSTSNPIALSLGLADATSPHISMENKKRERSEHWHRNETIALINFYKSHKAEGGKPKKKPRDLWEAIASQMQEAGYIRNQEHCRNRWKVLCRDFKNSKDQGELECGKRYKYYDDMSSALEVHYSHHHIEPTPPIMSPSPSPQSSVKFTNSIADMHDKTDLLSSNYLMTASSHIQSPSSLANNKTKVALIYEGRRIPQKLVIYPNSSSVDLESTIRTLCRIPGNKGILLLDDEGDAVPISNVLPNGEVFTVAVLDDNRYRGELTLDNPHPNDLMMYKSSDLLF</sequence>
<evidence type="ECO:0000313" key="8">
    <source>
        <dbReference type="Proteomes" id="UP001479436"/>
    </source>
</evidence>
<dbReference type="PANTHER" id="PTHR21654">
    <property type="entry name" value="FI21293P1"/>
    <property type="match status" value="1"/>
</dbReference>
<name>A0ABR2WQ97_9FUNG</name>
<keyword evidence="8" id="KW-1185">Reference proteome</keyword>
<evidence type="ECO:0000313" key="7">
    <source>
        <dbReference type="EMBL" id="KAK9763687.1"/>
    </source>
</evidence>
<proteinExistence type="predicted"/>
<feature type="domain" description="Myb-like" evidence="6">
    <location>
        <begin position="12"/>
        <end position="77"/>
    </location>
</feature>
<dbReference type="Pfam" id="PF13837">
    <property type="entry name" value="Myb_DNA-bind_4"/>
    <property type="match status" value="2"/>
</dbReference>
<comment type="subcellular location">
    <subcellularLocation>
        <location evidence="1">Nucleus</location>
    </subcellularLocation>
</comment>
<evidence type="ECO:0000256" key="4">
    <source>
        <dbReference type="ARBA" id="ARBA00023163"/>
    </source>
</evidence>
<organism evidence="7 8">
    <name type="scientific">Basidiobolus ranarum</name>
    <dbReference type="NCBI Taxonomy" id="34480"/>
    <lineage>
        <taxon>Eukaryota</taxon>
        <taxon>Fungi</taxon>
        <taxon>Fungi incertae sedis</taxon>
        <taxon>Zoopagomycota</taxon>
        <taxon>Entomophthoromycotina</taxon>
        <taxon>Basidiobolomycetes</taxon>
        <taxon>Basidiobolales</taxon>
        <taxon>Basidiobolaceae</taxon>
        <taxon>Basidiobolus</taxon>
    </lineage>
</organism>
<dbReference type="PROSITE" id="PS50090">
    <property type="entry name" value="MYB_LIKE"/>
    <property type="match status" value="2"/>
</dbReference>
<dbReference type="EMBL" id="JASJQH010000579">
    <property type="protein sequence ID" value="KAK9763687.1"/>
    <property type="molecule type" value="Genomic_DNA"/>
</dbReference>
<reference evidence="7 8" key="1">
    <citation type="submission" date="2023-04" db="EMBL/GenBank/DDBJ databases">
        <title>Genome of Basidiobolus ranarum AG-B5.</title>
        <authorList>
            <person name="Stajich J.E."/>
            <person name="Carter-House D."/>
            <person name="Gryganskyi A."/>
        </authorList>
    </citation>
    <scope>NUCLEOTIDE SEQUENCE [LARGE SCALE GENOMIC DNA]</scope>
    <source>
        <strain evidence="7 8">AG-B5</strain>
    </source>
</reference>